<dbReference type="Gene3D" id="3.30.40.10">
    <property type="entry name" value="Zinc/RING finger domain, C3HC4 (zinc finger)"/>
    <property type="match status" value="1"/>
</dbReference>
<dbReference type="Pfam" id="PF13920">
    <property type="entry name" value="zf-C3HC4_3"/>
    <property type="match status" value="1"/>
</dbReference>
<evidence type="ECO:0000256" key="4">
    <source>
        <dbReference type="ARBA" id="ARBA00022833"/>
    </source>
</evidence>
<evidence type="ECO:0000256" key="2">
    <source>
        <dbReference type="ARBA" id="ARBA00022723"/>
    </source>
</evidence>
<sequence>MALSMAIEQYAPNTIQARQKTHYKPNQMLNTNGIHRKVVDICQKLIEKQKVNSAVTMKNAGFHYTDNKNVILCDTCGLQVSDWTSDMQLFTIHAQLSSACSFVRSRLLIEQASVVSSTNFIQSVATLNDREELSKCRKIEIPKENCRSSVFAEVDTLKQVRKRTFSHWPHRTSPSSEQMIEAGFFNCNVGDRVICLYCNIICQQWVPYIDDPCEIHKILSPTCPYVVAKLTCSKASSIPIINEDLSKDNSIRYEQIVSMTASNTSYRETPKRYASFSTWPNENLPSVDDLVKAGFFYTGTKTIVTCFYCNGSLQNWGANDDPMIEHARWFPHCTYAKQLCGDKLYRNIQESKRRQKEREEKNTLSNRCETSMSNSSSESLSKQNENILSRLVAARLDLPISQRLLAQNFKLSIIKRCWEDQLRIKDDDFVSDSDLITACTILQKQIQYIGGKKENIVIPNEAIKKLREKQQTEVYSHEQPAPERILVNTSNNTDVEMSTSSESITCETTTEKSLISMNKKMDTELNSADISAQKRGNDSSPLNPCALCLTEEKCLGCIPCGHVATCVPCGHSLQLCPICRSDIKAFVRLYL</sequence>
<evidence type="ECO:0000259" key="7">
    <source>
        <dbReference type="PROSITE" id="PS50089"/>
    </source>
</evidence>
<dbReference type="PANTHER" id="PTHR10044">
    <property type="entry name" value="INHIBITOR OF APOPTOSIS"/>
    <property type="match status" value="1"/>
</dbReference>
<accession>A0A815BPX6</accession>
<dbReference type="PROSITE" id="PS50089">
    <property type="entry name" value="ZF_RING_2"/>
    <property type="match status" value="1"/>
</dbReference>
<dbReference type="InterPro" id="IPR050784">
    <property type="entry name" value="IAP"/>
</dbReference>
<evidence type="ECO:0000313" key="8">
    <source>
        <dbReference type="EMBL" id="CAF1272751.1"/>
    </source>
</evidence>
<dbReference type="GO" id="GO:0051726">
    <property type="term" value="P:regulation of cell cycle"/>
    <property type="evidence" value="ECO:0007669"/>
    <property type="project" value="TreeGrafter"/>
</dbReference>
<dbReference type="FunFam" id="1.10.1170.10:FF:000002">
    <property type="entry name" value="Baculoviral IAP repeat containing 7"/>
    <property type="match status" value="1"/>
</dbReference>
<dbReference type="PROSITE" id="PS50143">
    <property type="entry name" value="BIR_REPEAT_2"/>
    <property type="match status" value="3"/>
</dbReference>
<reference evidence="8" key="1">
    <citation type="submission" date="2021-02" db="EMBL/GenBank/DDBJ databases">
        <authorList>
            <person name="Nowell W R."/>
        </authorList>
    </citation>
    <scope>NUCLEOTIDE SEQUENCE</scope>
</reference>
<dbReference type="GO" id="GO:0008270">
    <property type="term" value="F:zinc ion binding"/>
    <property type="evidence" value="ECO:0007669"/>
    <property type="project" value="UniProtKB-KW"/>
</dbReference>
<evidence type="ECO:0000256" key="3">
    <source>
        <dbReference type="ARBA" id="ARBA00022771"/>
    </source>
</evidence>
<dbReference type="EMBL" id="CAJNOO010002489">
    <property type="protein sequence ID" value="CAF1272751.1"/>
    <property type="molecule type" value="Genomic_DNA"/>
</dbReference>
<proteinExistence type="inferred from homology"/>
<comment type="similarity">
    <text evidence="1">Belongs to the IAP family.</text>
</comment>
<gene>
    <name evidence="8" type="ORF">RFH988_LOCUS28278</name>
</gene>
<dbReference type="SMART" id="SM00238">
    <property type="entry name" value="BIR"/>
    <property type="match status" value="2"/>
</dbReference>
<dbReference type="CDD" id="cd00022">
    <property type="entry name" value="BIR"/>
    <property type="match status" value="2"/>
</dbReference>
<keyword evidence="3 5" id="KW-0863">Zinc-finger</keyword>
<dbReference type="InterPro" id="IPR013083">
    <property type="entry name" value="Znf_RING/FYVE/PHD"/>
</dbReference>
<dbReference type="GO" id="GO:0005634">
    <property type="term" value="C:nucleus"/>
    <property type="evidence" value="ECO:0007669"/>
    <property type="project" value="TreeGrafter"/>
</dbReference>
<dbReference type="InterPro" id="IPR001841">
    <property type="entry name" value="Znf_RING"/>
</dbReference>
<keyword evidence="2" id="KW-0479">Metal-binding</keyword>
<dbReference type="AlphaFoldDB" id="A0A815BPX6"/>
<protein>
    <recommendedName>
        <fullName evidence="7">RING-type domain-containing protein</fullName>
    </recommendedName>
</protein>
<dbReference type="PANTHER" id="PTHR10044:SF139">
    <property type="entry name" value="DEATH-ASSOCIATED INHIBITOR OF APOPTOSIS 2"/>
    <property type="match status" value="1"/>
</dbReference>
<evidence type="ECO:0000313" key="9">
    <source>
        <dbReference type="Proteomes" id="UP000663882"/>
    </source>
</evidence>
<dbReference type="GO" id="GO:0005737">
    <property type="term" value="C:cytoplasm"/>
    <property type="evidence" value="ECO:0007669"/>
    <property type="project" value="TreeGrafter"/>
</dbReference>
<feature type="region of interest" description="Disordered" evidence="6">
    <location>
        <begin position="351"/>
        <end position="381"/>
    </location>
</feature>
<dbReference type="Pfam" id="PF00653">
    <property type="entry name" value="BIR"/>
    <property type="match status" value="3"/>
</dbReference>
<dbReference type="OrthoDB" id="774873at2759"/>
<organism evidence="8 9">
    <name type="scientific">Rotaria sordida</name>
    <dbReference type="NCBI Taxonomy" id="392033"/>
    <lineage>
        <taxon>Eukaryota</taxon>
        <taxon>Metazoa</taxon>
        <taxon>Spiralia</taxon>
        <taxon>Gnathifera</taxon>
        <taxon>Rotifera</taxon>
        <taxon>Eurotatoria</taxon>
        <taxon>Bdelloidea</taxon>
        <taxon>Philodinida</taxon>
        <taxon>Philodinidae</taxon>
        <taxon>Rotaria</taxon>
    </lineage>
</organism>
<name>A0A815BPX6_9BILA</name>
<dbReference type="InterPro" id="IPR001370">
    <property type="entry name" value="BIR_rpt"/>
</dbReference>
<comment type="caution">
    <text evidence="8">The sequence shown here is derived from an EMBL/GenBank/DDBJ whole genome shotgun (WGS) entry which is preliminary data.</text>
</comment>
<evidence type="ECO:0000256" key="5">
    <source>
        <dbReference type="PROSITE-ProRule" id="PRU00175"/>
    </source>
</evidence>
<feature type="compositionally biased region" description="Basic and acidic residues" evidence="6">
    <location>
        <begin position="351"/>
        <end position="362"/>
    </location>
</feature>
<evidence type="ECO:0000256" key="1">
    <source>
        <dbReference type="ARBA" id="ARBA00006672"/>
    </source>
</evidence>
<feature type="compositionally biased region" description="Low complexity" evidence="6">
    <location>
        <begin position="365"/>
        <end position="381"/>
    </location>
</feature>
<dbReference type="Gene3D" id="1.10.1170.10">
    <property type="entry name" value="Inhibitor Of Apoptosis Protein (2mihbC-IAP-1), Chain A"/>
    <property type="match status" value="3"/>
</dbReference>
<dbReference type="SUPFAM" id="SSF57924">
    <property type="entry name" value="Inhibitor of apoptosis (IAP) repeat"/>
    <property type="match status" value="3"/>
</dbReference>
<evidence type="ECO:0000256" key="6">
    <source>
        <dbReference type="SAM" id="MobiDB-lite"/>
    </source>
</evidence>
<feature type="domain" description="RING-type" evidence="7">
    <location>
        <begin position="545"/>
        <end position="580"/>
    </location>
</feature>
<dbReference type="Proteomes" id="UP000663882">
    <property type="component" value="Unassembled WGS sequence"/>
</dbReference>
<keyword evidence="4" id="KW-0862">Zinc</keyword>